<dbReference type="HAMAP" id="MF_00296">
    <property type="entry name" value="MetX_acyltransf"/>
    <property type="match status" value="1"/>
</dbReference>
<dbReference type="UniPathway" id="UPA00051">
    <property type="reaction ID" value="UER00074"/>
</dbReference>
<dbReference type="AlphaFoldDB" id="A0A5C6DH35"/>
<dbReference type="CDD" id="cd02440">
    <property type="entry name" value="AdoMet_MTases"/>
    <property type="match status" value="1"/>
</dbReference>
<dbReference type="InterPro" id="IPR010743">
    <property type="entry name" value="Methionine_synth_MetW"/>
</dbReference>
<evidence type="ECO:0000313" key="4">
    <source>
        <dbReference type="EMBL" id="TWU35958.1"/>
    </source>
</evidence>
<dbReference type="GO" id="GO:0009092">
    <property type="term" value="P:homoserine metabolic process"/>
    <property type="evidence" value="ECO:0007669"/>
    <property type="project" value="TreeGrafter"/>
</dbReference>
<comment type="caution">
    <text evidence="4">The sequence shown here is derived from an EMBL/GenBank/DDBJ whole genome shotgun (WGS) entry which is preliminary data.</text>
</comment>
<dbReference type="Gene3D" id="3.40.50.1820">
    <property type="entry name" value="alpha/beta hydrolase"/>
    <property type="match status" value="1"/>
</dbReference>
<dbReference type="GO" id="GO:0004414">
    <property type="term" value="F:homoserine O-acetyltransferase activity"/>
    <property type="evidence" value="ECO:0007669"/>
    <property type="project" value="UniProtKB-UniRule"/>
</dbReference>
<dbReference type="InterPro" id="IPR029058">
    <property type="entry name" value="AB_hydrolase_fold"/>
</dbReference>
<comment type="subcellular location">
    <subcellularLocation>
        <location evidence="2">Cytoplasm</location>
    </subcellularLocation>
</comment>
<dbReference type="InterPro" id="IPR029063">
    <property type="entry name" value="SAM-dependent_MTases_sf"/>
</dbReference>
<protein>
    <recommendedName>
        <fullName evidence="2">Homoserine O-acetyltransferase</fullName>
        <shortName evidence="2">HAT</shortName>
        <ecNumber evidence="2">2.3.1.31</ecNumber>
    </recommendedName>
    <alternativeName>
        <fullName evidence="2">Homoserine transacetylase</fullName>
        <shortName evidence="2">HTA</shortName>
    </alternativeName>
</protein>
<keyword evidence="1 2" id="KW-0808">Transferase</keyword>
<evidence type="ECO:0000256" key="1">
    <source>
        <dbReference type="ARBA" id="ARBA00022679"/>
    </source>
</evidence>
<dbReference type="RefSeq" id="WP_146528019.1">
    <property type="nucleotide sequence ID" value="NZ_SJPV01000006.1"/>
</dbReference>
<comment type="pathway">
    <text evidence="2">Amino-acid biosynthesis; L-methionine biosynthesis via de novo pathway; O-acetyl-L-homoserine from L-homoserine: step 1/1.</text>
</comment>
<keyword evidence="2" id="KW-0028">Amino-acid biosynthesis</keyword>
<sequence>MSDPFSSTDDLRTAAPLPHAQSVFFEGPIRLELGGELPGIRCAYETWGTLNEEASNAVLVCHAISGDSHVARHTPDDATGWWDQLIGPGKYIDTDRFFVVCPNVLGGCRGSTGPSDIDPSSGPEPRPYGANFPRITIGDMVGVQRLLSEKLGIKKWRAVVGGSVGGHQALTWVSRYPESVECCVAIATSPRLTSQALAFDVIGRNAIQTDPYFAGGQYYDKPNRPDTGLAIARMLGHVTYLSSEAMEKKFEPDRHDPREIVSSFEQRFSVGSYLAHQGEKFTTRFDANSYITLSMAMDLFDLGAHRLALMETFDDATCDFLIVSFSSDWLFTPGQSREIVDALMALDKRVTYAEITSNAGHDSFLIDQYIEQYGPLIRAKLGSIDQEKPALNAAEESILELIPATASVLDLGCGSGRLLMALKQQPARRVVGVEVAQQKILAAASRGLDVIDYDLNQGLSAFIDKQFDVVVLSATLQAVANVESLFDEMLRVGKRVIVSFANFAYRELREDYVRRGRSPRAPGVFDYAWYNTPNRRFPSIADVQDLCQAKHVTIHHSIFIDTATRELIDEQDDPNLNADTAILVISRD</sequence>
<dbReference type="NCBIfam" id="NF001209">
    <property type="entry name" value="PRK00175.1"/>
    <property type="match status" value="1"/>
</dbReference>
<keyword evidence="2 4" id="KW-0012">Acyltransferase</keyword>
<feature type="binding site" evidence="2">
    <location>
        <position position="362"/>
    </location>
    <ligand>
        <name>substrate</name>
    </ligand>
</feature>
<evidence type="ECO:0000256" key="2">
    <source>
        <dbReference type="HAMAP-Rule" id="MF_00296"/>
    </source>
</evidence>
<dbReference type="EMBL" id="SJPV01000006">
    <property type="protein sequence ID" value="TWU35958.1"/>
    <property type="molecule type" value="Genomic_DNA"/>
</dbReference>
<feature type="active site" evidence="2">
    <location>
        <position position="328"/>
    </location>
</feature>
<dbReference type="PANTHER" id="PTHR32268:SF11">
    <property type="entry name" value="HOMOSERINE O-ACETYLTRANSFERASE"/>
    <property type="match status" value="1"/>
</dbReference>
<dbReference type="GO" id="GO:0009086">
    <property type="term" value="P:methionine biosynthetic process"/>
    <property type="evidence" value="ECO:0007669"/>
    <property type="project" value="UniProtKB-UniRule"/>
</dbReference>
<feature type="binding site" evidence="2">
    <location>
        <position position="233"/>
    </location>
    <ligand>
        <name>substrate</name>
    </ligand>
</feature>
<dbReference type="NCBIfam" id="TIGR02081">
    <property type="entry name" value="metW"/>
    <property type="match status" value="1"/>
</dbReference>
<dbReference type="InterPro" id="IPR000073">
    <property type="entry name" value="AB_hydrolase_1"/>
</dbReference>
<dbReference type="Gene3D" id="1.10.1740.110">
    <property type="match status" value="1"/>
</dbReference>
<evidence type="ECO:0000313" key="5">
    <source>
        <dbReference type="Proteomes" id="UP000319143"/>
    </source>
</evidence>
<dbReference type="SUPFAM" id="SSF53474">
    <property type="entry name" value="alpha/beta-Hydrolases"/>
    <property type="match status" value="1"/>
</dbReference>
<dbReference type="OrthoDB" id="9800754at2"/>
<organism evidence="4 5">
    <name type="scientific">Novipirellula artificiosorum</name>
    <dbReference type="NCBI Taxonomy" id="2528016"/>
    <lineage>
        <taxon>Bacteria</taxon>
        <taxon>Pseudomonadati</taxon>
        <taxon>Planctomycetota</taxon>
        <taxon>Planctomycetia</taxon>
        <taxon>Pirellulales</taxon>
        <taxon>Pirellulaceae</taxon>
        <taxon>Novipirellula</taxon>
    </lineage>
</organism>
<dbReference type="Pfam" id="PF00561">
    <property type="entry name" value="Abhydrolase_1"/>
    <property type="match status" value="1"/>
</dbReference>
<dbReference type="GO" id="GO:0005737">
    <property type="term" value="C:cytoplasm"/>
    <property type="evidence" value="ECO:0007669"/>
    <property type="project" value="UniProtKB-SubCell"/>
</dbReference>
<comment type="catalytic activity">
    <reaction evidence="2">
        <text>L-homoserine + acetyl-CoA = O-acetyl-L-homoserine + CoA</text>
        <dbReference type="Rhea" id="RHEA:13701"/>
        <dbReference type="ChEBI" id="CHEBI:57287"/>
        <dbReference type="ChEBI" id="CHEBI:57288"/>
        <dbReference type="ChEBI" id="CHEBI:57476"/>
        <dbReference type="ChEBI" id="CHEBI:57716"/>
        <dbReference type="EC" id="2.3.1.31"/>
    </reaction>
</comment>
<name>A0A5C6DH35_9BACT</name>
<keyword evidence="2" id="KW-0963">Cytoplasm</keyword>
<dbReference type="InterPro" id="IPR008220">
    <property type="entry name" value="HAT_MetX-like"/>
</dbReference>
<accession>A0A5C6DH35</accession>
<feature type="domain" description="AB hydrolase-1" evidence="3">
    <location>
        <begin position="56"/>
        <end position="365"/>
    </location>
</feature>
<comment type="function">
    <text evidence="2">Transfers an acetyl group from acetyl-CoA to L-homoserine, forming acetyl-L-homoserine.</text>
</comment>
<gene>
    <name evidence="4" type="primary">metX</name>
    <name evidence="2" type="synonym">metXA</name>
    <name evidence="4" type="ORF">Poly41_37100</name>
</gene>
<feature type="active site" evidence="2">
    <location>
        <position position="361"/>
    </location>
</feature>
<feature type="active site" description="Nucleophile" evidence="2">
    <location>
        <position position="163"/>
    </location>
</feature>
<comment type="similarity">
    <text evidence="2">Belongs to the AB hydrolase superfamily. MetX family.</text>
</comment>
<dbReference type="NCBIfam" id="TIGR01392">
    <property type="entry name" value="homoserO_Ac_trn"/>
    <property type="match status" value="1"/>
</dbReference>
<comment type="caution">
    <text evidence="2">Lacks conserved residue(s) required for the propagation of feature annotation.</text>
</comment>
<dbReference type="PANTHER" id="PTHR32268">
    <property type="entry name" value="HOMOSERINE O-ACETYLTRANSFERASE"/>
    <property type="match status" value="1"/>
</dbReference>
<keyword evidence="5" id="KW-1185">Reference proteome</keyword>
<comment type="subunit">
    <text evidence="2">Homodimer.</text>
</comment>
<keyword evidence="2" id="KW-0486">Methionine biosynthesis</keyword>
<dbReference type="EC" id="2.3.1.31" evidence="2"/>
<reference evidence="4 5" key="1">
    <citation type="submission" date="2019-02" db="EMBL/GenBank/DDBJ databases">
        <title>Deep-cultivation of Planctomycetes and their phenomic and genomic characterization uncovers novel biology.</title>
        <authorList>
            <person name="Wiegand S."/>
            <person name="Jogler M."/>
            <person name="Boedeker C."/>
            <person name="Pinto D."/>
            <person name="Vollmers J."/>
            <person name="Rivas-Marin E."/>
            <person name="Kohn T."/>
            <person name="Peeters S.H."/>
            <person name="Heuer A."/>
            <person name="Rast P."/>
            <person name="Oberbeckmann S."/>
            <person name="Bunk B."/>
            <person name="Jeske O."/>
            <person name="Meyerdierks A."/>
            <person name="Storesund J.E."/>
            <person name="Kallscheuer N."/>
            <person name="Luecker S."/>
            <person name="Lage O.M."/>
            <person name="Pohl T."/>
            <person name="Merkel B.J."/>
            <person name="Hornburger P."/>
            <person name="Mueller R.-W."/>
            <person name="Bruemmer F."/>
            <person name="Labrenz M."/>
            <person name="Spormann A.M."/>
            <person name="Op Den Camp H."/>
            <person name="Overmann J."/>
            <person name="Amann R."/>
            <person name="Jetten M.S.M."/>
            <person name="Mascher T."/>
            <person name="Medema M.H."/>
            <person name="Devos D.P."/>
            <person name="Kaster A.-K."/>
            <person name="Ovreas L."/>
            <person name="Rohde M."/>
            <person name="Galperin M.Y."/>
            <person name="Jogler C."/>
        </authorList>
    </citation>
    <scope>NUCLEOTIDE SEQUENCE [LARGE SCALE GENOMIC DNA]</scope>
    <source>
        <strain evidence="4 5">Poly41</strain>
    </source>
</reference>
<evidence type="ECO:0000259" key="3">
    <source>
        <dbReference type="Pfam" id="PF00561"/>
    </source>
</evidence>
<dbReference type="Gene3D" id="3.40.50.150">
    <property type="entry name" value="Vaccinia Virus protein VP39"/>
    <property type="match status" value="1"/>
</dbReference>
<proteinExistence type="inferred from homology"/>
<dbReference type="Proteomes" id="UP000319143">
    <property type="component" value="Unassembled WGS sequence"/>
</dbReference>
<dbReference type="Pfam" id="PF07021">
    <property type="entry name" value="MetW"/>
    <property type="match status" value="1"/>
</dbReference>
<dbReference type="SUPFAM" id="SSF53335">
    <property type="entry name" value="S-adenosyl-L-methionine-dependent methyltransferases"/>
    <property type="match status" value="1"/>
</dbReference>